<dbReference type="InterPro" id="IPR029062">
    <property type="entry name" value="Class_I_gatase-like"/>
</dbReference>
<evidence type="ECO:0000259" key="2">
    <source>
        <dbReference type="Pfam" id="PF07584"/>
    </source>
</evidence>
<dbReference type="SUPFAM" id="SSF52317">
    <property type="entry name" value="Class I glutamine amidotransferase-like"/>
    <property type="match status" value="1"/>
</dbReference>
<reference evidence="4" key="1">
    <citation type="journal article" date="2014" name="Int. J. Syst. Evol. Microbiol.">
        <title>Complete genome sequence of Corynebacterium casei LMG S-19264T (=DSM 44701T), isolated from a smear-ripened cheese.</title>
        <authorList>
            <consortium name="US DOE Joint Genome Institute (JGI-PGF)"/>
            <person name="Walter F."/>
            <person name="Albersmeier A."/>
            <person name="Kalinowski J."/>
            <person name="Ruckert C."/>
        </authorList>
    </citation>
    <scope>NUCLEOTIDE SEQUENCE</scope>
    <source>
        <strain evidence="4">KCTC 42651</strain>
    </source>
</reference>
<reference evidence="4" key="2">
    <citation type="submission" date="2020-09" db="EMBL/GenBank/DDBJ databases">
        <authorList>
            <person name="Sun Q."/>
            <person name="Kim S."/>
        </authorList>
    </citation>
    <scope>NUCLEOTIDE SEQUENCE</scope>
    <source>
        <strain evidence="4">KCTC 42651</strain>
    </source>
</reference>
<protein>
    <submittedName>
        <fullName evidence="4">Double-region</fullName>
    </submittedName>
</protein>
<gene>
    <name evidence="4" type="ORF">GCM10017083_52410</name>
</gene>
<evidence type="ECO:0000313" key="4">
    <source>
        <dbReference type="EMBL" id="GHD62915.1"/>
    </source>
</evidence>
<name>A0A918XXK2_9PROT</name>
<dbReference type="RefSeq" id="WP_189995330.1">
    <property type="nucleotide sequence ID" value="NZ_BMZS01000015.1"/>
</dbReference>
<dbReference type="NCBIfam" id="TIGR02226">
    <property type="entry name" value="two_anch"/>
    <property type="match status" value="1"/>
</dbReference>
<accession>A0A918XXK2</accession>
<keyword evidence="1" id="KW-0812">Transmembrane</keyword>
<dbReference type="AlphaFoldDB" id="A0A918XXK2"/>
<evidence type="ECO:0000256" key="1">
    <source>
        <dbReference type="SAM" id="Phobius"/>
    </source>
</evidence>
<dbReference type="CDD" id="cd03143">
    <property type="entry name" value="A4_beta-galactosidase_middle_domain"/>
    <property type="match status" value="1"/>
</dbReference>
<comment type="caution">
    <text evidence="4">The sequence shown here is derived from an EMBL/GenBank/DDBJ whole genome shotgun (WGS) entry which is preliminary data.</text>
</comment>
<dbReference type="PANTHER" id="PTHR37464">
    <property type="entry name" value="BLL2463 PROTEIN"/>
    <property type="match status" value="1"/>
</dbReference>
<dbReference type="InterPro" id="IPR024163">
    <property type="entry name" value="Aerotolerance_reg_N"/>
</dbReference>
<feature type="domain" description="DUF4159" evidence="3">
    <location>
        <begin position="693"/>
        <end position="901"/>
    </location>
</feature>
<feature type="transmembrane region" description="Helical" evidence="1">
    <location>
        <begin position="6"/>
        <end position="28"/>
    </location>
</feature>
<dbReference type="PANTHER" id="PTHR37464:SF1">
    <property type="entry name" value="BLL2463 PROTEIN"/>
    <property type="match status" value="1"/>
</dbReference>
<evidence type="ECO:0000259" key="3">
    <source>
        <dbReference type="Pfam" id="PF13709"/>
    </source>
</evidence>
<dbReference type="Proteomes" id="UP000630353">
    <property type="component" value="Unassembled WGS sequence"/>
</dbReference>
<keyword evidence="5" id="KW-1185">Reference proteome</keyword>
<dbReference type="InterPro" id="IPR011933">
    <property type="entry name" value="Double_TM_dom"/>
</dbReference>
<dbReference type="Pfam" id="PF07584">
    <property type="entry name" value="BatA"/>
    <property type="match status" value="1"/>
</dbReference>
<dbReference type="EMBL" id="BMZS01000015">
    <property type="protein sequence ID" value="GHD62915.1"/>
    <property type="molecule type" value="Genomic_DNA"/>
</dbReference>
<dbReference type="Gene3D" id="3.40.50.12140">
    <property type="entry name" value="Domain of unknown function DUF4159"/>
    <property type="match status" value="1"/>
</dbReference>
<dbReference type="Pfam" id="PF13709">
    <property type="entry name" value="DUF4159"/>
    <property type="match status" value="1"/>
</dbReference>
<evidence type="ECO:0000313" key="5">
    <source>
        <dbReference type="Proteomes" id="UP000630353"/>
    </source>
</evidence>
<feature type="domain" description="Aerotolerance regulator N-terminal" evidence="2">
    <location>
        <begin position="8"/>
        <end position="81"/>
    </location>
</feature>
<dbReference type="InterPro" id="IPR025297">
    <property type="entry name" value="DUF4159"/>
</dbReference>
<feature type="transmembrane region" description="Helical" evidence="1">
    <location>
        <begin position="60"/>
        <end position="78"/>
    </location>
</feature>
<organism evidence="4 5">
    <name type="scientific">Thalassobaculum fulvum</name>
    <dbReference type="NCBI Taxonomy" id="1633335"/>
    <lineage>
        <taxon>Bacteria</taxon>
        <taxon>Pseudomonadati</taxon>
        <taxon>Pseudomonadota</taxon>
        <taxon>Alphaproteobacteria</taxon>
        <taxon>Rhodospirillales</taxon>
        <taxon>Thalassobaculaceae</taxon>
        <taxon>Thalassobaculum</taxon>
    </lineage>
</organism>
<proteinExistence type="predicted"/>
<sequence>MLTLGPLAFAVAWALIALAGLPVLWWLLRIIPPAPRRVAFPAIRLLQGLRPREDTPHHTPWWLLLLRLVIAALVILAVSRPLFPSGTAIPEGGPIVLVIDDGWAAGRDFESRRQRALRILDQAERENRPVALLTTAARRPGEAREIELAPAARVKAAVGALTPRPWPIDARSAGDLLDRLTPAHGAVAVWIRTDEAAPGAAELAARLQRLGRLVVIDAASGGPVWLGSPEAAPDALTTTVRRLPGGIEAPVAVRAVTEDDRVLARVAGTFAAGAEQTTLSVALPTELRNEVARLEVEGESTAAATFLVDERFRRRPVGLLSAREFEGAQPLLDELYYLDRALEPFTEIRRGDLASLLDRELAVLVMADVGTLPFGQRERIDAWIRDGGVAVRFAGPRLAAAGVEKGGLGPDDLVPVRLRRGDRTLGGALSWSRPATLAPFAEDSPFRGVGVPTDVTVSRQVLAEPAIDLGEKTWARLADGTPIVTADRRGGGWLVLVHTTANADWSNLPLSGLFVEMLRRLVALSQGVGGASERAMPALSSLDGFGRLGPVPAGADALPPAAARTGPLAVGPRHPPGFYGNDSAREALNLGPTLTGLGVRAAPPAGAEVQALDVGGDRELQGWLLAVALLLALLDTLVALLMRGLLPLARTAAGALLLAAAVASGPGGAQAQELDATPTDPERFALEASTETRLAYVMTGDSWVDGISRDGLASLSETLTRRTAVEPASPYGLDLERDELAFFPLLYWPITDTQGRLSEKAAARVNAYMRNGGVILFDTRDRYQIVTPGARGGPGLQRLIEISRDLEIPPLAPVAPDHVLTRTFYLLQEFPGRYAGGTVWLEDGAGNPGTEVSPVLIGSHDWAGAWARDGVGRFRFPVVPGGEIQREMAFRFGINLVMYALTGNYKADQVHVPSILERLGQ</sequence>
<keyword evidence="1" id="KW-1133">Transmembrane helix</keyword>
<keyword evidence="1" id="KW-0472">Membrane</keyword>